<dbReference type="RefSeq" id="WP_115932045.1">
    <property type="nucleotide sequence ID" value="NZ_QREH01000001.1"/>
</dbReference>
<evidence type="ECO:0000256" key="1">
    <source>
        <dbReference type="SAM" id="MobiDB-lite"/>
    </source>
</evidence>
<feature type="transmembrane region" description="Helical" evidence="2">
    <location>
        <begin position="421"/>
        <end position="444"/>
    </location>
</feature>
<feature type="compositionally biased region" description="Low complexity" evidence="1">
    <location>
        <begin position="215"/>
        <end position="253"/>
    </location>
</feature>
<feature type="transmembrane region" description="Helical" evidence="2">
    <location>
        <begin position="359"/>
        <end position="385"/>
    </location>
</feature>
<evidence type="ECO:0000256" key="2">
    <source>
        <dbReference type="SAM" id="Phobius"/>
    </source>
</evidence>
<feature type="transmembrane region" description="Helical" evidence="2">
    <location>
        <begin position="121"/>
        <end position="142"/>
    </location>
</feature>
<sequence>MDAALNAGVRYLALPCAVLLHTLGALVSQLIITALVSGGATDSLSSTMTAVGVVTALIEVVLCLAALVALVAELRAGRTRIRAWTVARSALAASLLSSGLYALLWYSGLGAALIMERNVNLGVSTLGMVLAGVSLVSGVVAVQTGSRGPGTGAVVLAAIATPAALLAPVVGMIAQASAALTVASYGGAALALVGLAAATVALRRSAPHENPVPDAGPSGPAAASGSPVPGRSTTDVPDASAPAPGVGSAAVPGAAAETERTGRRFLRHLATPLALTCLALILPLMDFAENGQVALLLVVLATALALAAVIGAVLDFRSLAGTAVPRAARLVGELAVPSTVLVVPLAALLGGVMGGGWAFFTALIIGALAAGFVALLGLIGVLVAVFSGHYASGAAKVSMVATSLVFIPAVMFIPFQSAGIVPISLALAGALLLTALVAGVLAVASRRPTLRLPAPTQPLFTEATANPYL</sequence>
<dbReference type="AlphaFoldDB" id="A0A3D9LCB0"/>
<feature type="transmembrane region" description="Helical" evidence="2">
    <location>
        <begin position="93"/>
        <end position="115"/>
    </location>
</feature>
<feature type="transmembrane region" description="Helical" evidence="2">
    <location>
        <begin position="294"/>
        <end position="314"/>
    </location>
</feature>
<feature type="transmembrane region" description="Helical" evidence="2">
    <location>
        <begin position="397"/>
        <end position="415"/>
    </location>
</feature>
<feature type="transmembrane region" description="Helical" evidence="2">
    <location>
        <begin position="48"/>
        <end position="72"/>
    </location>
</feature>
<organism evidence="3 4">
    <name type="scientific">Citricoccus muralis</name>
    <dbReference type="NCBI Taxonomy" id="169134"/>
    <lineage>
        <taxon>Bacteria</taxon>
        <taxon>Bacillati</taxon>
        <taxon>Actinomycetota</taxon>
        <taxon>Actinomycetes</taxon>
        <taxon>Micrococcales</taxon>
        <taxon>Micrococcaceae</taxon>
        <taxon>Citricoccus</taxon>
    </lineage>
</organism>
<feature type="transmembrane region" description="Helical" evidence="2">
    <location>
        <begin position="334"/>
        <end position="353"/>
    </location>
</feature>
<feature type="region of interest" description="Disordered" evidence="1">
    <location>
        <begin position="207"/>
        <end position="253"/>
    </location>
</feature>
<proteinExistence type="predicted"/>
<reference evidence="3 4" key="1">
    <citation type="submission" date="2018-07" db="EMBL/GenBank/DDBJ databases">
        <title>Sequencing the genomes of 1000 actinobacteria strains.</title>
        <authorList>
            <person name="Klenk H.-P."/>
        </authorList>
    </citation>
    <scope>NUCLEOTIDE SEQUENCE [LARGE SCALE GENOMIC DNA]</scope>
    <source>
        <strain evidence="3 4">DSM 14442</strain>
    </source>
</reference>
<keyword evidence="4" id="KW-1185">Reference proteome</keyword>
<gene>
    <name evidence="3" type="ORF">C8E99_1866</name>
</gene>
<feature type="transmembrane region" description="Helical" evidence="2">
    <location>
        <begin position="12"/>
        <end position="36"/>
    </location>
</feature>
<feature type="transmembrane region" description="Helical" evidence="2">
    <location>
        <begin position="269"/>
        <end position="288"/>
    </location>
</feature>
<dbReference type="Proteomes" id="UP000256727">
    <property type="component" value="Unassembled WGS sequence"/>
</dbReference>
<feature type="transmembrane region" description="Helical" evidence="2">
    <location>
        <begin position="182"/>
        <end position="202"/>
    </location>
</feature>
<comment type="caution">
    <text evidence="3">The sequence shown here is derived from an EMBL/GenBank/DDBJ whole genome shotgun (WGS) entry which is preliminary data.</text>
</comment>
<keyword evidence="2" id="KW-0812">Transmembrane</keyword>
<keyword evidence="2" id="KW-0472">Membrane</keyword>
<evidence type="ECO:0000313" key="3">
    <source>
        <dbReference type="EMBL" id="REE04041.1"/>
    </source>
</evidence>
<protein>
    <submittedName>
        <fullName evidence="3">Uncharacterized protein</fullName>
    </submittedName>
</protein>
<feature type="transmembrane region" description="Helical" evidence="2">
    <location>
        <begin position="154"/>
        <end position="176"/>
    </location>
</feature>
<evidence type="ECO:0000313" key="4">
    <source>
        <dbReference type="Proteomes" id="UP000256727"/>
    </source>
</evidence>
<name>A0A3D9LCB0_9MICC</name>
<dbReference type="EMBL" id="QREH01000001">
    <property type="protein sequence ID" value="REE04041.1"/>
    <property type="molecule type" value="Genomic_DNA"/>
</dbReference>
<keyword evidence="2" id="KW-1133">Transmembrane helix</keyword>
<accession>A0A3D9LCB0</accession>